<organism evidence="1 2">
    <name type="scientific">Gossypium arboreum</name>
    <name type="common">Tree cotton</name>
    <name type="synonym">Gossypium nanking</name>
    <dbReference type="NCBI Taxonomy" id="29729"/>
    <lineage>
        <taxon>Eukaryota</taxon>
        <taxon>Viridiplantae</taxon>
        <taxon>Streptophyta</taxon>
        <taxon>Embryophyta</taxon>
        <taxon>Tracheophyta</taxon>
        <taxon>Spermatophyta</taxon>
        <taxon>Magnoliopsida</taxon>
        <taxon>eudicotyledons</taxon>
        <taxon>Gunneridae</taxon>
        <taxon>Pentapetalae</taxon>
        <taxon>rosids</taxon>
        <taxon>malvids</taxon>
        <taxon>Malvales</taxon>
        <taxon>Malvaceae</taxon>
        <taxon>Malvoideae</taxon>
        <taxon>Gossypium</taxon>
    </lineage>
</organism>
<sequence>MHILRISCGECIITLEDMQLRLGLEMDGHVVIETVHTNWKVICDEVLRIVSKTIFGGRIEMAWLRRIFGELDKDSTEVKKDNTLRLTSL</sequence>
<accession>A0ABR0MDG9</accession>
<evidence type="ECO:0000313" key="1">
    <source>
        <dbReference type="EMBL" id="KAK5771316.1"/>
    </source>
</evidence>
<dbReference type="EMBL" id="JARKNE010000013">
    <property type="protein sequence ID" value="KAK5771316.1"/>
    <property type="molecule type" value="Genomic_DNA"/>
</dbReference>
<evidence type="ECO:0000313" key="2">
    <source>
        <dbReference type="Proteomes" id="UP001358586"/>
    </source>
</evidence>
<gene>
    <name evidence="1" type="ORF">PVK06_047513</name>
</gene>
<dbReference type="Proteomes" id="UP001358586">
    <property type="component" value="Chromosome 13"/>
</dbReference>
<reference evidence="1 2" key="1">
    <citation type="submission" date="2023-03" db="EMBL/GenBank/DDBJ databases">
        <title>WGS of Gossypium arboreum.</title>
        <authorList>
            <person name="Yu D."/>
        </authorList>
    </citation>
    <scope>NUCLEOTIDE SEQUENCE [LARGE SCALE GENOMIC DNA]</scope>
    <source>
        <tissue evidence="1">Leaf</tissue>
    </source>
</reference>
<name>A0ABR0MDG9_GOSAR</name>
<proteinExistence type="predicted"/>
<keyword evidence="2" id="KW-1185">Reference proteome</keyword>
<protein>
    <submittedName>
        <fullName evidence="1">Uncharacterized protein</fullName>
    </submittedName>
</protein>
<comment type="caution">
    <text evidence="1">The sequence shown here is derived from an EMBL/GenBank/DDBJ whole genome shotgun (WGS) entry which is preliminary data.</text>
</comment>